<keyword evidence="4" id="KW-1185">Reference proteome</keyword>
<evidence type="ECO:0008006" key="5">
    <source>
        <dbReference type="Google" id="ProtNLM"/>
    </source>
</evidence>
<dbReference type="Pfam" id="PF14042">
    <property type="entry name" value="DUF4247"/>
    <property type="match status" value="1"/>
</dbReference>
<dbReference type="STRING" id="446470.Snas_0864"/>
<feature type="transmembrane region" description="Helical" evidence="2">
    <location>
        <begin position="6"/>
        <end position="27"/>
    </location>
</feature>
<dbReference type="InterPro" id="IPR025341">
    <property type="entry name" value="DUF4247"/>
</dbReference>
<evidence type="ECO:0000313" key="3">
    <source>
        <dbReference type="EMBL" id="ADD40575.1"/>
    </source>
</evidence>
<dbReference type="eggNOG" id="ENOG503319D">
    <property type="taxonomic scope" value="Bacteria"/>
</dbReference>
<organism evidence="3 4">
    <name type="scientific">Stackebrandtia nassauensis (strain DSM 44728 / CIP 108903 / NRRL B-16338 / NBRC 102104 / LLR-40K-21)</name>
    <dbReference type="NCBI Taxonomy" id="446470"/>
    <lineage>
        <taxon>Bacteria</taxon>
        <taxon>Bacillati</taxon>
        <taxon>Actinomycetota</taxon>
        <taxon>Actinomycetes</taxon>
        <taxon>Glycomycetales</taxon>
        <taxon>Glycomycetaceae</taxon>
        <taxon>Stackebrandtia</taxon>
    </lineage>
</organism>
<keyword evidence="2" id="KW-1133">Transmembrane helix</keyword>
<reference evidence="3 4" key="1">
    <citation type="journal article" date="2009" name="Stand. Genomic Sci.">
        <title>Complete genome sequence of Stackebrandtia nassauensis type strain (LLR-40K-21).</title>
        <authorList>
            <person name="Munk C."/>
            <person name="Lapidus A."/>
            <person name="Copeland A."/>
            <person name="Jando M."/>
            <person name="Mayilraj S."/>
            <person name="Glavina Del Rio T."/>
            <person name="Nolan M."/>
            <person name="Chen F."/>
            <person name="Lucas S."/>
            <person name="Tice H."/>
            <person name="Cheng J.F."/>
            <person name="Han C."/>
            <person name="Detter J.C."/>
            <person name="Bruce D."/>
            <person name="Goodwin L."/>
            <person name="Chain P."/>
            <person name="Pitluck S."/>
            <person name="Goker M."/>
            <person name="Ovchinikova G."/>
            <person name="Pati A."/>
            <person name="Ivanova N."/>
            <person name="Mavromatis K."/>
            <person name="Chen A."/>
            <person name="Palaniappan K."/>
            <person name="Land M."/>
            <person name="Hauser L."/>
            <person name="Chang Y.J."/>
            <person name="Jeffries C.D."/>
            <person name="Bristow J."/>
            <person name="Eisen J.A."/>
            <person name="Markowitz V."/>
            <person name="Hugenholtz P."/>
            <person name="Kyrpides N.C."/>
            <person name="Klenk H.P."/>
        </authorList>
    </citation>
    <scope>NUCLEOTIDE SEQUENCE [LARGE SCALE GENOMIC DNA]</scope>
    <source>
        <strain evidence="4">DSM 44728 / CIP 108903 / NRRL B-16338 / NBRC 102104 / LLR-40K-21</strain>
    </source>
</reference>
<evidence type="ECO:0000313" key="4">
    <source>
        <dbReference type="Proteomes" id="UP000000844"/>
    </source>
</evidence>
<accession>D3Q8W6</accession>
<feature type="region of interest" description="Disordered" evidence="1">
    <location>
        <begin position="71"/>
        <end position="94"/>
    </location>
</feature>
<evidence type="ECO:0000256" key="1">
    <source>
        <dbReference type="SAM" id="MobiDB-lite"/>
    </source>
</evidence>
<dbReference type="EMBL" id="CP001778">
    <property type="protein sequence ID" value="ADD40575.1"/>
    <property type="molecule type" value="Genomic_DNA"/>
</dbReference>
<evidence type="ECO:0000256" key="2">
    <source>
        <dbReference type="SAM" id="Phobius"/>
    </source>
</evidence>
<keyword evidence="2" id="KW-0472">Membrane</keyword>
<dbReference type="RefSeq" id="WP_013016146.1">
    <property type="nucleotide sequence ID" value="NC_013947.1"/>
</dbReference>
<gene>
    <name evidence="3" type="ordered locus">Snas_0864</name>
</gene>
<name>D3Q8W6_STANL</name>
<dbReference type="Proteomes" id="UP000000844">
    <property type="component" value="Chromosome"/>
</dbReference>
<sequence>MSSKASGWAVFGVIAVTGVVIASCAIASSSASPRKFIGKNYSCDVDPTEHDTASCDDSDSPANVATAIAADTQPVDTQRPADNVSSVECDDTTTADSEYGPDADLCADADLPRDDQTVYMQYEDDLVVVSKADTGCTVDVYDYDEGYRRHGAFFAVVGWTSTRPSSRGGGFSGFGK</sequence>
<keyword evidence="2" id="KW-0812">Transmembrane</keyword>
<protein>
    <recommendedName>
        <fullName evidence="5">DUF4247 domain-containing protein</fullName>
    </recommendedName>
</protein>
<dbReference type="HOGENOM" id="CLU_1650367_0_0_11"/>
<dbReference type="PROSITE" id="PS51257">
    <property type="entry name" value="PROKAR_LIPOPROTEIN"/>
    <property type="match status" value="1"/>
</dbReference>
<dbReference type="KEGG" id="sna:Snas_0864"/>
<proteinExistence type="predicted"/>
<dbReference type="AlphaFoldDB" id="D3Q8W6"/>